<dbReference type="OrthoDB" id="775914at2759"/>
<dbReference type="OMA" id="EYMESAD"/>
<dbReference type="KEGG" id="rcu:8288906"/>
<name>B9R7S1_RICCO</name>
<dbReference type="FunCoup" id="B9R7S1">
    <property type="interactions" value="124"/>
</dbReference>
<organism evidence="1 2">
    <name type="scientific">Ricinus communis</name>
    <name type="common">Castor bean</name>
    <dbReference type="NCBI Taxonomy" id="3988"/>
    <lineage>
        <taxon>Eukaryota</taxon>
        <taxon>Viridiplantae</taxon>
        <taxon>Streptophyta</taxon>
        <taxon>Embryophyta</taxon>
        <taxon>Tracheophyta</taxon>
        <taxon>Spermatophyta</taxon>
        <taxon>Magnoliopsida</taxon>
        <taxon>eudicotyledons</taxon>
        <taxon>Gunneridae</taxon>
        <taxon>Pentapetalae</taxon>
        <taxon>rosids</taxon>
        <taxon>fabids</taxon>
        <taxon>Malpighiales</taxon>
        <taxon>Euphorbiaceae</taxon>
        <taxon>Acalyphoideae</taxon>
        <taxon>Acalypheae</taxon>
        <taxon>Ricinus</taxon>
    </lineage>
</organism>
<evidence type="ECO:0000313" key="1">
    <source>
        <dbReference type="EMBL" id="EEF52551.1"/>
    </source>
</evidence>
<sequence length="788" mass="87903">MELRSCTHVHFVQAVKGGLVTKVLNVYRGKPALKFKVVKDIYGTEDTNTFAPVPAYRPEFEFADFPIECDRPMDESLCTFEDERITVKSEDETPESSSEGSENGAKELDDLIFGNMTLKQIKERCKKKKRKSFRFVDSSDEDTCTPGKPNHFSLQSEEDEYDIMEPLSCWKSKILKKKKTQKKCRGDSVRSSSQNALSIVKFEETPSDQVIFQHSENFPAPIAIKVEFPEPSYSGCKDMIFVAVDPSFSCNEPLFCSGMICYEEPETADDYDSLTGTSVLAIEEPDTPNDRVSGTEMSAIFSEELTTNACGFETQTFFSDEPQCCAVNEQSYEYMEHAYPKSIIGVQASDGEITEGSEGEMVMEAITDLISHQFSELSIIPDVNKEDSVMDQNPKSDSPDFKSFPCVHEKSQKTSRSSQVQVSEVKENNNLQHTQFNKGIGSHLLDDEAANDALHAEASVTSRHATDCSSPWNSNLCSSPKVDSFSVTDYYPIAEENRSSLSVGADVARNCSSKVHSCINEPAVSAKVEECHQSKLQHPPERLLSTRTVISPTSQKKLREALECTELDAEQYYKYARKLCYGKQTENKNGRSEGANQIKKAEVSISPKKVVKKPKIDSNGFHQNGKVPCPSRAVQRFSSGCTSIQTCSESAILFSQQQMRDIESVTTKLAKELQSMRDIVEEKLQSEVYPATSLKYNAEEMRIAVQNATRVEESARKSVSVMARDCNRFCKIMKLAEKGSAASPNVVRKKRKIVFADEAGGKLCDIKTFDNDMSSFTEPKGQTTVTVD</sequence>
<protein>
    <submittedName>
        <fullName evidence="1">Uncharacterized protein</fullName>
    </submittedName>
</protein>
<proteinExistence type="predicted"/>
<evidence type="ECO:0000313" key="2">
    <source>
        <dbReference type="Proteomes" id="UP000008311"/>
    </source>
</evidence>
<dbReference type="AlphaFoldDB" id="B9R7S1"/>
<dbReference type="EMBL" id="EQ973772">
    <property type="protein sequence ID" value="EEF52551.1"/>
    <property type="molecule type" value="Genomic_DNA"/>
</dbReference>
<dbReference type="PANTHER" id="PTHR34461:SF2">
    <property type="entry name" value="EXPRESSED PROTEIN"/>
    <property type="match status" value="1"/>
</dbReference>
<dbReference type="InParanoid" id="B9R7S1"/>
<dbReference type="Proteomes" id="UP000008311">
    <property type="component" value="Unassembled WGS sequence"/>
</dbReference>
<dbReference type="eggNOG" id="ENOG502QVTI">
    <property type="taxonomic scope" value="Eukaryota"/>
</dbReference>
<keyword evidence="2" id="KW-1185">Reference proteome</keyword>
<dbReference type="PANTHER" id="PTHR34461">
    <property type="entry name" value="EXPRESSED PROTEIN"/>
    <property type="match status" value="1"/>
</dbReference>
<gene>
    <name evidence="1" type="ORF">RCOM_1593930</name>
</gene>
<reference evidence="2" key="1">
    <citation type="journal article" date="2010" name="Nat. Biotechnol.">
        <title>Draft genome sequence of the oilseed species Ricinus communis.</title>
        <authorList>
            <person name="Chan A.P."/>
            <person name="Crabtree J."/>
            <person name="Zhao Q."/>
            <person name="Lorenzi H."/>
            <person name="Orvis J."/>
            <person name="Puiu D."/>
            <person name="Melake-Berhan A."/>
            <person name="Jones K.M."/>
            <person name="Redman J."/>
            <person name="Chen G."/>
            <person name="Cahoon E.B."/>
            <person name="Gedil M."/>
            <person name="Stanke M."/>
            <person name="Haas B.J."/>
            <person name="Wortman J.R."/>
            <person name="Fraser-Liggett C.M."/>
            <person name="Ravel J."/>
            <person name="Rabinowicz P.D."/>
        </authorList>
    </citation>
    <scope>NUCLEOTIDE SEQUENCE [LARGE SCALE GENOMIC DNA]</scope>
    <source>
        <strain evidence="2">cv. Hale</strain>
    </source>
</reference>
<accession>B9R7S1</accession>
<dbReference type="STRING" id="3988.B9R7S1"/>